<gene>
    <name evidence="1" type="ORF">SK3146_00661</name>
</gene>
<organism evidence="1 2">
    <name type="scientific">Paenibacillus konkukensis</name>
    <dbReference type="NCBI Taxonomy" id="2020716"/>
    <lineage>
        <taxon>Bacteria</taxon>
        <taxon>Bacillati</taxon>
        <taxon>Bacillota</taxon>
        <taxon>Bacilli</taxon>
        <taxon>Bacillales</taxon>
        <taxon>Paenibacillaceae</taxon>
        <taxon>Paenibacillus</taxon>
    </lineage>
</organism>
<protein>
    <submittedName>
        <fullName evidence="1">Uncharacterized protein</fullName>
    </submittedName>
</protein>
<dbReference type="EMBL" id="CP027059">
    <property type="protein sequence ID" value="UQZ81505.1"/>
    <property type="molecule type" value="Genomic_DNA"/>
</dbReference>
<sequence>MSRLPFVLKHSQTSQLFTCTLVNHYKLAYYGTKYWDYEEDAAAEAPEFLRAQGAADPELWELLELTDNQLKLCNVKLKNDPRLTLVWDAESQRMSVHISPS</sequence>
<keyword evidence="2" id="KW-1185">Reference proteome</keyword>
<reference evidence="1" key="1">
    <citation type="submission" date="2018-02" db="EMBL/GenBank/DDBJ databases">
        <authorList>
            <person name="Kim S.-K."/>
            <person name="Jung H.-I."/>
            <person name="Lee S.-W."/>
        </authorList>
    </citation>
    <scope>NUCLEOTIDE SEQUENCE</scope>
    <source>
        <strain evidence="1">SK3146</strain>
    </source>
</reference>
<proteinExistence type="predicted"/>
<evidence type="ECO:0000313" key="1">
    <source>
        <dbReference type="EMBL" id="UQZ81505.1"/>
    </source>
</evidence>
<dbReference type="Proteomes" id="UP001057134">
    <property type="component" value="Chromosome"/>
</dbReference>
<name>A0ABY4RI88_9BACL</name>
<accession>A0ABY4RI88</accession>
<reference evidence="1" key="2">
    <citation type="journal article" date="2021" name="J Anim Sci Technol">
        <title>Complete genome sequence of Paenibacillus konkukensis sp. nov. SK3146 as a potential probiotic strain.</title>
        <authorList>
            <person name="Jung H.I."/>
            <person name="Park S."/>
            <person name="Niu K.M."/>
            <person name="Lee S.W."/>
            <person name="Kothari D."/>
            <person name="Yi K.J."/>
            <person name="Kim S.K."/>
        </authorList>
    </citation>
    <scope>NUCLEOTIDE SEQUENCE</scope>
    <source>
        <strain evidence="1">SK3146</strain>
    </source>
</reference>
<evidence type="ECO:0000313" key="2">
    <source>
        <dbReference type="Proteomes" id="UP001057134"/>
    </source>
</evidence>